<name>A0A7K1UTA7_9NOCA</name>
<reference evidence="1 2" key="1">
    <citation type="submission" date="2019-12" db="EMBL/GenBank/DDBJ databases">
        <title>Nocardia sp. nov. ET3-3 isolated from soil.</title>
        <authorList>
            <person name="Kanchanasin P."/>
            <person name="Tanasupawat S."/>
            <person name="Yuki M."/>
            <person name="Kudo T."/>
        </authorList>
    </citation>
    <scope>NUCLEOTIDE SEQUENCE [LARGE SCALE GENOMIC DNA]</scope>
    <source>
        <strain evidence="1 2">ET3-3</strain>
    </source>
</reference>
<sequence length="73" mass="8025">MITSFPGGSDLDRAEQEILVYDADHDIGLDATALDPPTERFRPALDSADLADRIDQAWITPDTEDDDDDYLAG</sequence>
<dbReference type="Proteomes" id="UP000466794">
    <property type="component" value="Unassembled WGS sequence"/>
</dbReference>
<gene>
    <name evidence="1" type="ORF">GPX89_10085</name>
</gene>
<dbReference type="AlphaFoldDB" id="A0A7K1UTA7"/>
<dbReference type="RefSeq" id="WP_157387273.1">
    <property type="nucleotide sequence ID" value="NZ_WRPP01000002.1"/>
</dbReference>
<dbReference type="EMBL" id="WRPP01000002">
    <property type="protein sequence ID" value="MVU77587.1"/>
    <property type="molecule type" value="Genomic_DNA"/>
</dbReference>
<proteinExistence type="predicted"/>
<keyword evidence="2" id="KW-1185">Reference proteome</keyword>
<evidence type="ECO:0000313" key="2">
    <source>
        <dbReference type="Proteomes" id="UP000466794"/>
    </source>
</evidence>
<accession>A0A7K1UTA7</accession>
<comment type="caution">
    <text evidence="1">The sequence shown here is derived from an EMBL/GenBank/DDBJ whole genome shotgun (WGS) entry which is preliminary data.</text>
</comment>
<organism evidence="1 2">
    <name type="scientific">Nocardia terrae</name>
    <dbReference type="NCBI Taxonomy" id="2675851"/>
    <lineage>
        <taxon>Bacteria</taxon>
        <taxon>Bacillati</taxon>
        <taxon>Actinomycetota</taxon>
        <taxon>Actinomycetes</taxon>
        <taxon>Mycobacteriales</taxon>
        <taxon>Nocardiaceae</taxon>
        <taxon>Nocardia</taxon>
    </lineage>
</organism>
<protein>
    <submittedName>
        <fullName evidence="1">Uncharacterized protein</fullName>
    </submittedName>
</protein>
<evidence type="ECO:0000313" key="1">
    <source>
        <dbReference type="EMBL" id="MVU77587.1"/>
    </source>
</evidence>